<comment type="caution">
    <text evidence="1">The sequence shown here is derived from an EMBL/GenBank/DDBJ whole genome shotgun (WGS) entry which is preliminary data.</text>
</comment>
<evidence type="ECO:0000313" key="1">
    <source>
        <dbReference type="EMBL" id="TET30942.1"/>
    </source>
</evidence>
<evidence type="ECO:0000313" key="2">
    <source>
        <dbReference type="Proteomes" id="UP000316517"/>
    </source>
</evidence>
<name>A0A523TKU4_UNCAE</name>
<sequence length="69" mass="7701">MYLGQAHPNLESSKAVGAITRLIEDLNLPTNLRSMGVKEGDLPEIAKKACRPLKSVTILEKQPTRICWR</sequence>
<dbReference type="Proteomes" id="UP000316517">
    <property type="component" value="Unassembled WGS sequence"/>
</dbReference>
<proteinExistence type="predicted"/>
<gene>
    <name evidence="1" type="ORF">E3J68_00155</name>
</gene>
<dbReference type="Gene3D" id="1.20.1090.10">
    <property type="entry name" value="Dehydroquinate synthase-like - alpha domain"/>
    <property type="match status" value="1"/>
</dbReference>
<dbReference type="AlphaFoldDB" id="A0A523TKU4"/>
<reference evidence="1 2" key="1">
    <citation type="submission" date="2019-03" db="EMBL/GenBank/DDBJ databases">
        <title>Metabolic potential of uncultured bacteria and archaea associated with petroleum seepage in deep-sea sediments.</title>
        <authorList>
            <person name="Dong X."/>
            <person name="Hubert C."/>
        </authorList>
    </citation>
    <scope>NUCLEOTIDE SEQUENCE [LARGE SCALE GENOMIC DNA]</scope>
    <source>
        <strain evidence="1">E44_bin3</strain>
    </source>
</reference>
<dbReference type="EMBL" id="SOJT01000008">
    <property type="protein sequence ID" value="TET30942.1"/>
    <property type="molecule type" value="Genomic_DNA"/>
</dbReference>
<organism evidence="1 2">
    <name type="scientific">Aerophobetes bacterium</name>
    <dbReference type="NCBI Taxonomy" id="2030807"/>
    <lineage>
        <taxon>Bacteria</taxon>
        <taxon>Candidatus Aerophobota</taxon>
    </lineage>
</organism>
<dbReference type="SUPFAM" id="SSF56796">
    <property type="entry name" value="Dehydroquinate synthase-like"/>
    <property type="match status" value="1"/>
</dbReference>
<protein>
    <submittedName>
        <fullName evidence="1">Iron-containing alcohol dehydrogenase</fullName>
    </submittedName>
</protein>
<accession>A0A523TKU4</accession>